<evidence type="ECO:0000313" key="1">
    <source>
        <dbReference type="EMBL" id="MBC3795012.1"/>
    </source>
</evidence>
<gene>
    <name evidence="1" type="ORF">FH603_5544</name>
</gene>
<dbReference type="Proteomes" id="UP000700732">
    <property type="component" value="Unassembled WGS sequence"/>
</dbReference>
<name>A0ABR6WGA9_9BACT</name>
<evidence type="ECO:0000313" key="2">
    <source>
        <dbReference type="Proteomes" id="UP000700732"/>
    </source>
</evidence>
<dbReference type="RefSeq" id="WP_186742069.1">
    <property type="nucleotide sequence ID" value="NZ_VFIA01000073.1"/>
</dbReference>
<keyword evidence="2" id="KW-1185">Reference proteome</keyword>
<dbReference type="EMBL" id="VFIA01000073">
    <property type="protein sequence ID" value="MBC3795012.1"/>
    <property type="molecule type" value="Genomic_DNA"/>
</dbReference>
<organism evidence="1 2">
    <name type="scientific">Spirosoma utsteinense</name>
    <dbReference type="NCBI Taxonomy" id="2585773"/>
    <lineage>
        <taxon>Bacteria</taxon>
        <taxon>Pseudomonadati</taxon>
        <taxon>Bacteroidota</taxon>
        <taxon>Cytophagia</taxon>
        <taxon>Cytophagales</taxon>
        <taxon>Cytophagaceae</taxon>
        <taxon>Spirosoma</taxon>
    </lineage>
</organism>
<protein>
    <recommendedName>
        <fullName evidence="3">Lipoprotein</fullName>
    </recommendedName>
</protein>
<comment type="caution">
    <text evidence="1">The sequence shown here is derived from an EMBL/GenBank/DDBJ whole genome shotgun (WGS) entry which is preliminary data.</text>
</comment>
<sequence>MKTANPTIRLLAYGLCLATALYNCKSKDVDSLTPFTYVFPGITATKLPTVTPTAPAAVSVTAATVTSSTAAAAVSAGLAGLNASSTTVPAVVTQAATDVNKAISAQAAAQLSASFTPEVINTMVTTGALPADLKAQLATLSSNPALKAYLPTFTLPTVDGKAIGGRLGAVAAVTIVGALAAANATLDDDACKAAANTAYNTALTTLKADQASQTAVINAAFTALQTSITAESAPCKAGVPAKYAPLRSVTQQAFTSGMANLDANKALLGETFYTALRLLYLAALSDANTLFTKLEAAEVSACDAVGAAKLAKAQAARDGDLSKINGNYNAALGTLNAGLAKAVASCHNQGNGG</sequence>
<accession>A0ABR6WGA9</accession>
<reference evidence="1 2" key="1">
    <citation type="submission" date="2019-06" db="EMBL/GenBank/DDBJ databases">
        <title>Spirosoma utsteinense sp. nov. isolated from Antarctic ice-free soils.</title>
        <authorList>
            <person name="Tahon G."/>
        </authorList>
    </citation>
    <scope>NUCLEOTIDE SEQUENCE [LARGE SCALE GENOMIC DNA]</scope>
    <source>
        <strain evidence="1 2">LMG 31447</strain>
    </source>
</reference>
<evidence type="ECO:0008006" key="3">
    <source>
        <dbReference type="Google" id="ProtNLM"/>
    </source>
</evidence>
<proteinExistence type="predicted"/>